<feature type="compositionally biased region" description="Polar residues" evidence="1">
    <location>
        <begin position="73"/>
        <end position="98"/>
    </location>
</feature>
<sequence>MTFLRSFFTFKNKSTPSLATTTLIIPSPTPYSHPPYSGSNIFLPPYPHDEFPAKPTPPASASYGGEARESVESEGTISKRASNRNNTSSPEVTANPFSDNHRVRASSSTDMVSQWRSNERLSAQSTSNLRDSKATQSLRRISSSFSQYDGTRSSAFLLMRQPGRAPVKYLRADTASRSSDTIATATGNEAVNERGNGVVNLIASDESQLEVDVRVIFFIDLSGTDTFTQNEQVESPAEINFTDTQMSDPEDPSPNETEPETTEDLETMVVDQSFSQTSQTPVNSPEDSIPNEIEPEATEDDETVIVSSRTSQTPASSPTKRSSPTSKLPKAVKFAPKIFVQPPTPTVSSLELDSETQRLSMMSVSSEQSAASSTTFSFTTGCSSAISECSFGSTESMDSSSTVRPRRDSSSSTSTIKPNHLGSLKKESENKPQTKWDLPRGAVLIYEEEYKDYTYVVYSDKKGREWGKMYPKQKTIRKSL</sequence>
<evidence type="ECO:0000313" key="2">
    <source>
        <dbReference type="EMBL" id="GJJ05955.1"/>
    </source>
</evidence>
<keyword evidence="3" id="KW-1185">Reference proteome</keyword>
<feature type="compositionally biased region" description="Polar residues" evidence="1">
    <location>
        <begin position="105"/>
        <end position="138"/>
    </location>
</feature>
<feature type="region of interest" description="Disordered" evidence="1">
    <location>
        <begin position="388"/>
        <end position="436"/>
    </location>
</feature>
<reference evidence="2" key="1">
    <citation type="submission" date="2021-10" db="EMBL/GenBank/DDBJ databases">
        <title>De novo Genome Assembly of Clathrus columnatus (Basidiomycota, Fungi) Using Illumina and Nanopore Sequence Data.</title>
        <authorList>
            <person name="Ogiso-Tanaka E."/>
            <person name="Itagaki H."/>
            <person name="Hosoya T."/>
            <person name="Hosaka K."/>
        </authorList>
    </citation>
    <scope>NUCLEOTIDE SEQUENCE</scope>
    <source>
        <strain evidence="2">MO-923</strain>
    </source>
</reference>
<protein>
    <submittedName>
        <fullName evidence="2">Uncharacterized protein</fullName>
    </submittedName>
</protein>
<feature type="region of interest" description="Disordered" evidence="1">
    <location>
        <begin position="229"/>
        <end position="329"/>
    </location>
</feature>
<comment type="caution">
    <text evidence="2">The sequence shown here is derived from an EMBL/GenBank/DDBJ whole genome shotgun (WGS) entry which is preliminary data.</text>
</comment>
<feature type="compositionally biased region" description="Polar residues" evidence="1">
    <location>
        <begin position="270"/>
        <end position="286"/>
    </location>
</feature>
<feature type="compositionally biased region" description="Basic and acidic residues" evidence="1">
    <location>
        <begin position="424"/>
        <end position="436"/>
    </location>
</feature>
<dbReference type="AlphaFoldDB" id="A0AAV4ZWN9"/>
<accession>A0AAV4ZWN9</accession>
<dbReference type="Proteomes" id="UP001050691">
    <property type="component" value="Unassembled WGS sequence"/>
</dbReference>
<feature type="compositionally biased region" description="Acidic residues" evidence="1">
    <location>
        <begin position="248"/>
        <end position="266"/>
    </location>
</feature>
<evidence type="ECO:0000313" key="3">
    <source>
        <dbReference type="Proteomes" id="UP001050691"/>
    </source>
</evidence>
<feature type="region of interest" description="Disordered" evidence="1">
    <location>
        <begin position="27"/>
        <end position="138"/>
    </location>
</feature>
<feature type="compositionally biased region" description="Acidic residues" evidence="1">
    <location>
        <begin position="293"/>
        <end position="303"/>
    </location>
</feature>
<proteinExistence type="predicted"/>
<dbReference type="EMBL" id="BPWL01000001">
    <property type="protein sequence ID" value="GJJ05955.1"/>
    <property type="molecule type" value="Genomic_DNA"/>
</dbReference>
<evidence type="ECO:0000256" key="1">
    <source>
        <dbReference type="SAM" id="MobiDB-lite"/>
    </source>
</evidence>
<feature type="compositionally biased region" description="Low complexity" evidence="1">
    <location>
        <begin position="313"/>
        <end position="329"/>
    </location>
</feature>
<gene>
    <name evidence="2" type="ORF">Clacol_000142</name>
</gene>
<organism evidence="2 3">
    <name type="scientific">Clathrus columnatus</name>
    <dbReference type="NCBI Taxonomy" id="1419009"/>
    <lineage>
        <taxon>Eukaryota</taxon>
        <taxon>Fungi</taxon>
        <taxon>Dikarya</taxon>
        <taxon>Basidiomycota</taxon>
        <taxon>Agaricomycotina</taxon>
        <taxon>Agaricomycetes</taxon>
        <taxon>Phallomycetidae</taxon>
        <taxon>Phallales</taxon>
        <taxon>Clathraceae</taxon>
        <taxon>Clathrus</taxon>
    </lineage>
</organism>
<feature type="compositionally biased region" description="Polar residues" evidence="1">
    <location>
        <begin position="388"/>
        <end position="398"/>
    </location>
</feature>
<name>A0AAV4ZWN9_9AGAM</name>